<comment type="caution">
    <text evidence="7">The sequence shown here is derived from an EMBL/GenBank/DDBJ whole genome shotgun (WGS) entry which is preliminary data.</text>
</comment>
<dbReference type="Proteomes" id="UP000518887">
    <property type="component" value="Unassembled WGS sequence"/>
</dbReference>
<keyword evidence="2" id="KW-0805">Transcription regulation</keyword>
<dbReference type="Pfam" id="PF13377">
    <property type="entry name" value="Peripla_BP_3"/>
    <property type="match status" value="1"/>
</dbReference>
<feature type="domain" description="HTH crp-type" evidence="6">
    <location>
        <begin position="1"/>
        <end position="43"/>
    </location>
</feature>
<dbReference type="InterPro" id="IPR028082">
    <property type="entry name" value="Peripla_BP_I"/>
</dbReference>
<evidence type="ECO:0000313" key="8">
    <source>
        <dbReference type="Proteomes" id="UP000518887"/>
    </source>
</evidence>
<keyword evidence="3" id="KW-0238">DNA-binding</keyword>
<dbReference type="Gene3D" id="3.40.50.2300">
    <property type="match status" value="2"/>
</dbReference>
<dbReference type="EMBL" id="JACHFQ010000010">
    <property type="protein sequence ID" value="MBB5227361.1"/>
    <property type="molecule type" value="Genomic_DNA"/>
</dbReference>
<evidence type="ECO:0000313" key="7">
    <source>
        <dbReference type="EMBL" id="MBB5227361.1"/>
    </source>
</evidence>
<dbReference type="Pfam" id="PF00356">
    <property type="entry name" value="LacI"/>
    <property type="match status" value="1"/>
</dbReference>
<name>A0A7W8GBP9_9SPIR</name>
<evidence type="ECO:0000256" key="4">
    <source>
        <dbReference type="ARBA" id="ARBA00023163"/>
    </source>
</evidence>
<keyword evidence="4" id="KW-0804">Transcription</keyword>
<dbReference type="InterPro" id="IPR010982">
    <property type="entry name" value="Lambda_DNA-bd_dom_sf"/>
</dbReference>
<protein>
    <submittedName>
        <fullName evidence="7">LacI family transcriptional regulator</fullName>
    </submittedName>
</protein>
<dbReference type="PROSITE" id="PS51063">
    <property type="entry name" value="HTH_CRP_2"/>
    <property type="match status" value="1"/>
</dbReference>
<dbReference type="SUPFAM" id="SSF47413">
    <property type="entry name" value="lambda repressor-like DNA-binding domains"/>
    <property type="match status" value="1"/>
</dbReference>
<dbReference type="SMART" id="SM00354">
    <property type="entry name" value="HTH_LACI"/>
    <property type="match status" value="1"/>
</dbReference>
<dbReference type="SUPFAM" id="SSF53822">
    <property type="entry name" value="Periplasmic binding protein-like I"/>
    <property type="match status" value="1"/>
</dbReference>
<evidence type="ECO:0000259" key="6">
    <source>
        <dbReference type="PROSITE" id="PS51063"/>
    </source>
</evidence>
<keyword evidence="8" id="KW-1185">Reference proteome</keyword>
<evidence type="ECO:0000256" key="3">
    <source>
        <dbReference type="ARBA" id="ARBA00023125"/>
    </source>
</evidence>
<dbReference type="InterPro" id="IPR046335">
    <property type="entry name" value="LacI/GalR-like_sensor"/>
</dbReference>
<sequence length="351" mass="39436">MPKVTIQDIANELGLSRNTVSKAINSTGVIADSTRDTILKKAAEMGYKLFAIQNTMTKENAPVQSEKKELVLLTGAVLGSSHFAAKMLDEMQTQALRLGYGFTMYRVMPQEREELRLPVNFDAKRVAGLFCVEMFDMAYSQMLCSLGIPILFIDTSVPFEEKPLAADVLLMENRSGIYTFIKEMVSRGQKDFGFVGEALHCMSFYERYDAFMGAIRLFGMEHHPEWCFTGNSRGLNYPSHSDYIAYLEEKFTSCKSFPSVLICANDFVATDVIQVLKKLGKNVPNDVLLCGFDDSPESRIISPSLTTIHIKGQAMGCAAIEMLFSRIKNPNSPFRTLYIETNIVYRESTER</sequence>
<evidence type="ECO:0000256" key="2">
    <source>
        <dbReference type="ARBA" id="ARBA00023015"/>
    </source>
</evidence>
<dbReference type="PANTHER" id="PTHR30146">
    <property type="entry name" value="LACI-RELATED TRANSCRIPTIONAL REPRESSOR"/>
    <property type="match status" value="1"/>
</dbReference>
<dbReference type="PANTHER" id="PTHR30146:SF148">
    <property type="entry name" value="HTH-TYPE TRANSCRIPTIONAL REPRESSOR PURR-RELATED"/>
    <property type="match status" value="1"/>
</dbReference>
<keyword evidence="1" id="KW-0678">Repressor</keyword>
<gene>
    <name evidence="7" type="ORF">HNP76_002760</name>
</gene>
<reference evidence="7 8" key="1">
    <citation type="submission" date="2020-08" db="EMBL/GenBank/DDBJ databases">
        <title>Genomic Encyclopedia of Type Strains, Phase IV (KMG-IV): sequencing the most valuable type-strain genomes for metagenomic binning, comparative biology and taxonomic classification.</title>
        <authorList>
            <person name="Goeker M."/>
        </authorList>
    </citation>
    <scope>NUCLEOTIDE SEQUENCE [LARGE SCALE GENOMIC DNA]</scope>
    <source>
        <strain evidence="7 8">DSM 103462</strain>
    </source>
</reference>
<dbReference type="InterPro" id="IPR000843">
    <property type="entry name" value="HTH_LacI"/>
</dbReference>
<dbReference type="AlphaFoldDB" id="A0A7W8GBP9"/>
<dbReference type="InterPro" id="IPR012318">
    <property type="entry name" value="HTH_CRP"/>
</dbReference>
<evidence type="ECO:0000256" key="1">
    <source>
        <dbReference type="ARBA" id="ARBA00022491"/>
    </source>
</evidence>
<dbReference type="PROSITE" id="PS50932">
    <property type="entry name" value="HTH_LACI_2"/>
    <property type="match status" value="1"/>
</dbReference>
<dbReference type="CDD" id="cd01392">
    <property type="entry name" value="HTH_LacI"/>
    <property type="match status" value="1"/>
</dbReference>
<dbReference type="GO" id="GO:0000976">
    <property type="term" value="F:transcription cis-regulatory region binding"/>
    <property type="evidence" value="ECO:0007669"/>
    <property type="project" value="TreeGrafter"/>
</dbReference>
<proteinExistence type="predicted"/>
<dbReference type="GO" id="GO:0003700">
    <property type="term" value="F:DNA-binding transcription factor activity"/>
    <property type="evidence" value="ECO:0007669"/>
    <property type="project" value="TreeGrafter"/>
</dbReference>
<dbReference type="RefSeq" id="WP_184661525.1">
    <property type="nucleotide sequence ID" value="NZ_CP031518.1"/>
</dbReference>
<feature type="domain" description="HTH lacI-type" evidence="5">
    <location>
        <begin position="4"/>
        <end position="48"/>
    </location>
</feature>
<evidence type="ECO:0000259" key="5">
    <source>
        <dbReference type="PROSITE" id="PS50932"/>
    </source>
</evidence>
<dbReference type="Gene3D" id="1.10.260.40">
    <property type="entry name" value="lambda repressor-like DNA-binding domains"/>
    <property type="match status" value="1"/>
</dbReference>
<accession>A0A7W8GBP9</accession>
<organism evidence="7 8">
    <name type="scientific">Treponema ruminis</name>
    <dbReference type="NCBI Taxonomy" id="744515"/>
    <lineage>
        <taxon>Bacteria</taxon>
        <taxon>Pseudomonadati</taxon>
        <taxon>Spirochaetota</taxon>
        <taxon>Spirochaetia</taxon>
        <taxon>Spirochaetales</taxon>
        <taxon>Treponemataceae</taxon>
        <taxon>Treponema</taxon>
    </lineage>
</organism>